<sequence>MAIAPPPSTALQHTSLCRRRLVSFEPSSPPLQLAHIHVDGDKAVRDHSVAVHNSKTGQFDYAHIHVDGDKAVRDHSVAVHNSKTGQFDYG</sequence>
<dbReference type="EMBL" id="JBBNAF010000004">
    <property type="protein sequence ID" value="KAK9150956.1"/>
    <property type="molecule type" value="Genomic_DNA"/>
</dbReference>
<accession>A0AAP0PS48</accession>
<keyword evidence="2" id="KW-1185">Reference proteome</keyword>
<evidence type="ECO:0000313" key="2">
    <source>
        <dbReference type="Proteomes" id="UP001420932"/>
    </source>
</evidence>
<name>A0AAP0PS48_9MAGN</name>
<dbReference type="AlphaFoldDB" id="A0AAP0PS48"/>
<comment type="caution">
    <text evidence="1">The sequence shown here is derived from an EMBL/GenBank/DDBJ whole genome shotgun (WGS) entry which is preliminary data.</text>
</comment>
<dbReference type="Proteomes" id="UP001420932">
    <property type="component" value="Unassembled WGS sequence"/>
</dbReference>
<gene>
    <name evidence="1" type="ORF">Syun_009265</name>
</gene>
<evidence type="ECO:0000313" key="1">
    <source>
        <dbReference type="EMBL" id="KAK9150956.1"/>
    </source>
</evidence>
<reference evidence="1 2" key="1">
    <citation type="submission" date="2024-01" db="EMBL/GenBank/DDBJ databases">
        <title>Genome assemblies of Stephania.</title>
        <authorList>
            <person name="Yang L."/>
        </authorList>
    </citation>
    <scope>NUCLEOTIDE SEQUENCE [LARGE SCALE GENOMIC DNA]</scope>
    <source>
        <strain evidence="1">YNDBR</strain>
        <tissue evidence="1">Leaf</tissue>
    </source>
</reference>
<protein>
    <submittedName>
        <fullName evidence="1">Uncharacterized protein</fullName>
    </submittedName>
</protein>
<organism evidence="1 2">
    <name type="scientific">Stephania yunnanensis</name>
    <dbReference type="NCBI Taxonomy" id="152371"/>
    <lineage>
        <taxon>Eukaryota</taxon>
        <taxon>Viridiplantae</taxon>
        <taxon>Streptophyta</taxon>
        <taxon>Embryophyta</taxon>
        <taxon>Tracheophyta</taxon>
        <taxon>Spermatophyta</taxon>
        <taxon>Magnoliopsida</taxon>
        <taxon>Ranunculales</taxon>
        <taxon>Menispermaceae</taxon>
        <taxon>Menispermoideae</taxon>
        <taxon>Cissampelideae</taxon>
        <taxon>Stephania</taxon>
    </lineage>
</organism>
<proteinExistence type="predicted"/>